<reference evidence="2" key="1">
    <citation type="submission" date="2023-07" db="EMBL/GenBank/DDBJ databases">
        <title>The genome sequence of Rhodocytophaga aerolata KACC 12507.</title>
        <authorList>
            <person name="Zhang X."/>
        </authorList>
    </citation>
    <scope>NUCLEOTIDE SEQUENCE</scope>
    <source>
        <strain evidence="2">KACC 12507</strain>
    </source>
</reference>
<gene>
    <name evidence="2" type="ORF">Q0590_37425</name>
</gene>
<feature type="non-terminal residue" evidence="2">
    <location>
        <position position="222"/>
    </location>
</feature>
<dbReference type="Pfam" id="PF08279">
    <property type="entry name" value="HTH_11"/>
    <property type="match status" value="1"/>
</dbReference>
<feature type="domain" description="Helix-turn-helix type 11" evidence="1">
    <location>
        <begin position="5"/>
        <end position="42"/>
    </location>
</feature>
<protein>
    <submittedName>
        <fullName evidence="2">HTH domain-containing protein</fullName>
    </submittedName>
</protein>
<sequence>MNTLRELISLKSRQMSGRIIATALGISRTTVNKYIELLDKTGLSAQQLLALSDADLWRLLEPPILTPGRYAILEALFPQIEKDLKKTGVTRLLVWQQYRGQHQQGYGYGQFCYHYQQWLLHKGATMHFEHKAGDKLFVDYTGKKLYIFPAPGSPPTEVEVFIAILGCSQLTYVEASLSQQKEAFLSCLENALHYFNGVPKAIVPDNLKAAVTKSSRYEAQIN</sequence>
<evidence type="ECO:0000259" key="1">
    <source>
        <dbReference type="Pfam" id="PF08279"/>
    </source>
</evidence>
<proteinExistence type="predicted"/>
<dbReference type="InterPro" id="IPR013196">
    <property type="entry name" value="HTH_11"/>
</dbReference>
<keyword evidence="3" id="KW-1185">Reference proteome</keyword>
<dbReference type="PANTHER" id="PTHR35004">
    <property type="entry name" value="TRANSPOSASE RV3428C-RELATED"/>
    <property type="match status" value="1"/>
</dbReference>
<accession>A0ABT8RIS8</accession>
<comment type="caution">
    <text evidence="2">The sequence shown here is derived from an EMBL/GenBank/DDBJ whole genome shotgun (WGS) entry which is preliminary data.</text>
</comment>
<dbReference type="RefSeq" id="WP_302042801.1">
    <property type="nucleotide sequence ID" value="NZ_JAUKPO010000178.1"/>
</dbReference>
<dbReference type="EMBL" id="JAUKPO010000178">
    <property type="protein sequence ID" value="MDO1452011.1"/>
    <property type="molecule type" value="Genomic_DNA"/>
</dbReference>
<evidence type="ECO:0000313" key="3">
    <source>
        <dbReference type="Proteomes" id="UP001168528"/>
    </source>
</evidence>
<organism evidence="2 3">
    <name type="scientific">Rhodocytophaga aerolata</name>
    <dbReference type="NCBI Taxonomy" id="455078"/>
    <lineage>
        <taxon>Bacteria</taxon>
        <taxon>Pseudomonadati</taxon>
        <taxon>Bacteroidota</taxon>
        <taxon>Cytophagia</taxon>
        <taxon>Cytophagales</taxon>
        <taxon>Rhodocytophagaceae</taxon>
        <taxon>Rhodocytophaga</taxon>
    </lineage>
</organism>
<dbReference type="InterPro" id="IPR036388">
    <property type="entry name" value="WH-like_DNA-bd_sf"/>
</dbReference>
<name>A0ABT8RIS8_9BACT</name>
<dbReference type="Gene3D" id="1.10.10.10">
    <property type="entry name" value="Winged helix-like DNA-binding domain superfamily/Winged helix DNA-binding domain"/>
    <property type="match status" value="1"/>
</dbReference>
<dbReference type="Proteomes" id="UP001168528">
    <property type="component" value="Unassembled WGS sequence"/>
</dbReference>
<evidence type="ECO:0000313" key="2">
    <source>
        <dbReference type="EMBL" id="MDO1452011.1"/>
    </source>
</evidence>
<dbReference type="PANTHER" id="PTHR35004:SF8">
    <property type="entry name" value="TRANSPOSASE RV3428C-RELATED"/>
    <property type="match status" value="1"/>
</dbReference>